<dbReference type="AlphaFoldDB" id="A0A939FTI1"/>
<protein>
    <submittedName>
        <fullName evidence="1">Uncharacterized protein</fullName>
    </submittedName>
</protein>
<dbReference type="EMBL" id="JAFMOF010000004">
    <property type="protein sequence ID" value="MBO0656433.1"/>
    <property type="molecule type" value="Genomic_DNA"/>
</dbReference>
<dbReference type="Proteomes" id="UP000664781">
    <property type="component" value="Unassembled WGS sequence"/>
</dbReference>
<keyword evidence="2" id="KW-1185">Reference proteome</keyword>
<comment type="caution">
    <text evidence="1">The sequence shown here is derived from an EMBL/GenBank/DDBJ whole genome shotgun (WGS) entry which is preliminary data.</text>
</comment>
<dbReference type="Gene3D" id="2.10.230.10">
    <property type="entry name" value="Heat shock protein DnaJ, cysteine-rich domain"/>
    <property type="match status" value="1"/>
</dbReference>
<organism evidence="1 2">
    <name type="scientific">Streptomyces triculaminicus</name>
    <dbReference type="NCBI Taxonomy" id="2816232"/>
    <lineage>
        <taxon>Bacteria</taxon>
        <taxon>Bacillati</taxon>
        <taxon>Actinomycetota</taxon>
        <taxon>Actinomycetes</taxon>
        <taxon>Kitasatosporales</taxon>
        <taxon>Streptomycetaceae</taxon>
        <taxon>Streptomyces</taxon>
    </lineage>
</organism>
<proteinExistence type="predicted"/>
<dbReference type="InterPro" id="IPR036410">
    <property type="entry name" value="HSP_DnaJ_Cys-rich_dom_sf"/>
</dbReference>
<evidence type="ECO:0000313" key="2">
    <source>
        <dbReference type="Proteomes" id="UP000664781"/>
    </source>
</evidence>
<evidence type="ECO:0000313" key="1">
    <source>
        <dbReference type="EMBL" id="MBO0656433.1"/>
    </source>
</evidence>
<reference evidence="1" key="1">
    <citation type="submission" date="2021-03" db="EMBL/GenBank/DDBJ databases">
        <title>Streptomyces strains.</title>
        <authorList>
            <person name="Lund M.B."/>
            <person name="Toerring T."/>
        </authorList>
    </citation>
    <scope>NUCLEOTIDE SEQUENCE</scope>
    <source>
        <strain evidence="1">JCM 4242</strain>
    </source>
</reference>
<dbReference type="RefSeq" id="WP_086568117.1">
    <property type="nucleotide sequence ID" value="NZ_JAFMOF010000004.1"/>
</dbReference>
<gene>
    <name evidence="1" type="ORF">J1792_27930</name>
</gene>
<sequence>MSDDKYPPEPEPHGRTCQWCHGAGYVTRALAYSPGTDPFTGPAETVHRAAQCNHCRGSGTYDSDLDPTL</sequence>
<dbReference type="SUPFAM" id="SSF57938">
    <property type="entry name" value="DnaJ/Hsp40 cysteine-rich domain"/>
    <property type="match status" value="1"/>
</dbReference>
<accession>A0A939FTI1</accession>
<name>A0A939FTI1_9ACTN</name>